<dbReference type="AlphaFoldDB" id="A0A1L9PEI3"/>
<dbReference type="Proteomes" id="UP000184073">
    <property type="component" value="Unassembled WGS sequence"/>
</dbReference>
<dbReference type="Gene3D" id="3.30.559.10">
    <property type="entry name" value="Chloramphenicol acetyltransferase-like domain"/>
    <property type="match status" value="2"/>
</dbReference>
<dbReference type="RefSeq" id="XP_040665672.1">
    <property type="nucleotide sequence ID" value="XM_040806588.1"/>
</dbReference>
<dbReference type="PANTHER" id="PTHR31642:SF310">
    <property type="entry name" value="FATTY ALCOHOL:CAFFEOYL-COA ACYLTRANSFERASE"/>
    <property type="match status" value="1"/>
</dbReference>
<evidence type="ECO:0000313" key="2">
    <source>
        <dbReference type="EMBL" id="OJI99909.1"/>
    </source>
</evidence>
<dbReference type="InterPro" id="IPR023213">
    <property type="entry name" value="CAT-like_dom_sf"/>
</dbReference>
<dbReference type="VEuPathDB" id="FungiDB:ASPVEDRAFT_128869"/>
<name>A0A1L9PEI3_ASPVE</name>
<dbReference type="GeneID" id="63722099"/>
<evidence type="ECO:0000256" key="1">
    <source>
        <dbReference type="ARBA" id="ARBA00022679"/>
    </source>
</evidence>
<reference evidence="3" key="1">
    <citation type="journal article" date="2017" name="Genome Biol.">
        <title>Comparative genomics reveals high biological diversity and specific adaptations in the industrially and medically important fungal genus Aspergillus.</title>
        <authorList>
            <person name="de Vries R.P."/>
            <person name="Riley R."/>
            <person name="Wiebenga A."/>
            <person name="Aguilar-Osorio G."/>
            <person name="Amillis S."/>
            <person name="Uchima C.A."/>
            <person name="Anderluh G."/>
            <person name="Asadollahi M."/>
            <person name="Askin M."/>
            <person name="Barry K."/>
            <person name="Battaglia E."/>
            <person name="Bayram O."/>
            <person name="Benocci T."/>
            <person name="Braus-Stromeyer S.A."/>
            <person name="Caldana C."/>
            <person name="Canovas D."/>
            <person name="Cerqueira G.C."/>
            <person name="Chen F."/>
            <person name="Chen W."/>
            <person name="Choi C."/>
            <person name="Clum A."/>
            <person name="Dos Santos R.A."/>
            <person name="Damasio A.R."/>
            <person name="Diallinas G."/>
            <person name="Emri T."/>
            <person name="Fekete E."/>
            <person name="Flipphi M."/>
            <person name="Freyberg S."/>
            <person name="Gallo A."/>
            <person name="Gournas C."/>
            <person name="Habgood R."/>
            <person name="Hainaut M."/>
            <person name="Harispe M.L."/>
            <person name="Henrissat B."/>
            <person name="Hilden K.S."/>
            <person name="Hope R."/>
            <person name="Hossain A."/>
            <person name="Karabika E."/>
            <person name="Karaffa L."/>
            <person name="Karanyi Z."/>
            <person name="Krasevec N."/>
            <person name="Kuo A."/>
            <person name="Kusch H."/>
            <person name="LaButti K."/>
            <person name="Lagendijk E.L."/>
            <person name="Lapidus A."/>
            <person name="Levasseur A."/>
            <person name="Lindquist E."/>
            <person name="Lipzen A."/>
            <person name="Logrieco A.F."/>
            <person name="MacCabe A."/>
            <person name="Maekelae M.R."/>
            <person name="Malavazi I."/>
            <person name="Melin P."/>
            <person name="Meyer V."/>
            <person name="Mielnichuk N."/>
            <person name="Miskei M."/>
            <person name="Molnar A.P."/>
            <person name="Mule G."/>
            <person name="Ngan C.Y."/>
            <person name="Orejas M."/>
            <person name="Orosz E."/>
            <person name="Ouedraogo J.P."/>
            <person name="Overkamp K.M."/>
            <person name="Park H.-S."/>
            <person name="Perrone G."/>
            <person name="Piumi F."/>
            <person name="Punt P.J."/>
            <person name="Ram A.F."/>
            <person name="Ramon A."/>
            <person name="Rauscher S."/>
            <person name="Record E."/>
            <person name="Riano-Pachon D.M."/>
            <person name="Robert V."/>
            <person name="Roehrig J."/>
            <person name="Ruller R."/>
            <person name="Salamov A."/>
            <person name="Salih N.S."/>
            <person name="Samson R.A."/>
            <person name="Sandor E."/>
            <person name="Sanguinetti M."/>
            <person name="Schuetze T."/>
            <person name="Sepcic K."/>
            <person name="Shelest E."/>
            <person name="Sherlock G."/>
            <person name="Sophianopoulou V."/>
            <person name="Squina F.M."/>
            <person name="Sun H."/>
            <person name="Susca A."/>
            <person name="Todd R.B."/>
            <person name="Tsang A."/>
            <person name="Unkles S.E."/>
            <person name="van de Wiele N."/>
            <person name="van Rossen-Uffink D."/>
            <person name="Oliveira J.V."/>
            <person name="Vesth T.C."/>
            <person name="Visser J."/>
            <person name="Yu J.-H."/>
            <person name="Zhou M."/>
            <person name="Andersen M.R."/>
            <person name="Archer D.B."/>
            <person name="Baker S.E."/>
            <person name="Benoit I."/>
            <person name="Brakhage A.A."/>
            <person name="Braus G.H."/>
            <person name="Fischer R."/>
            <person name="Frisvad J.C."/>
            <person name="Goldman G.H."/>
            <person name="Houbraken J."/>
            <person name="Oakley B."/>
            <person name="Pocsi I."/>
            <person name="Scazzocchio C."/>
            <person name="Seiboth B."/>
            <person name="vanKuyk P.A."/>
            <person name="Wortman J."/>
            <person name="Dyer P.S."/>
            <person name="Grigoriev I.V."/>
        </authorList>
    </citation>
    <scope>NUCLEOTIDE SEQUENCE [LARGE SCALE GENOMIC DNA]</scope>
    <source>
        <strain evidence="3">CBS 583.65</strain>
    </source>
</reference>
<gene>
    <name evidence="2" type="ORF">ASPVEDRAFT_128869</name>
</gene>
<proteinExistence type="predicted"/>
<dbReference type="Pfam" id="PF02458">
    <property type="entry name" value="Transferase"/>
    <property type="match status" value="2"/>
</dbReference>
<dbReference type="EMBL" id="KV878127">
    <property type="protein sequence ID" value="OJI99909.1"/>
    <property type="molecule type" value="Genomic_DNA"/>
</dbReference>
<organism evidence="2 3">
    <name type="scientific">Aspergillus versicolor CBS 583.65</name>
    <dbReference type="NCBI Taxonomy" id="1036611"/>
    <lineage>
        <taxon>Eukaryota</taxon>
        <taxon>Fungi</taxon>
        <taxon>Dikarya</taxon>
        <taxon>Ascomycota</taxon>
        <taxon>Pezizomycotina</taxon>
        <taxon>Eurotiomycetes</taxon>
        <taxon>Eurotiomycetidae</taxon>
        <taxon>Eurotiales</taxon>
        <taxon>Aspergillaceae</taxon>
        <taxon>Aspergillus</taxon>
        <taxon>Aspergillus subgen. Nidulantes</taxon>
    </lineage>
</organism>
<evidence type="ECO:0008006" key="4">
    <source>
        <dbReference type="Google" id="ProtNLM"/>
    </source>
</evidence>
<protein>
    <recommendedName>
        <fullName evidence="4">Transferase family protein</fullName>
    </recommendedName>
</protein>
<dbReference type="GO" id="GO:0044550">
    <property type="term" value="P:secondary metabolite biosynthetic process"/>
    <property type="evidence" value="ECO:0007669"/>
    <property type="project" value="TreeGrafter"/>
</dbReference>
<keyword evidence="1" id="KW-0808">Transferase</keyword>
<dbReference type="GO" id="GO:0016747">
    <property type="term" value="F:acyltransferase activity, transferring groups other than amino-acyl groups"/>
    <property type="evidence" value="ECO:0007669"/>
    <property type="project" value="TreeGrafter"/>
</dbReference>
<evidence type="ECO:0000313" key="3">
    <source>
        <dbReference type="Proteomes" id="UP000184073"/>
    </source>
</evidence>
<dbReference type="OrthoDB" id="444127at2759"/>
<keyword evidence="3" id="KW-1185">Reference proteome</keyword>
<sequence length="518" mass="56816">MLKIELVESSAIFPTQKQSKTTVPLSILDAVVTNYAPTTAVWFFDAPIEDSVHLNWPSTLQESLRVTLSFFPHFAGELSKVENVLGGNHTQRFGRLQVTFGAAADPGVEFSIARCVVSLNEVAPSPAQRKSGNFQPWNLSCSAKAFLPDLSKRSLTVQGDPTPKSPVSIRITEFACGGVSIGVKISHPLADAQTLAVFMHRWSYEHSLLFCDQVTTMPPPSDPSFNLEPPTFDPQLLDARAAGDVDADSPDETLLAKARSLPSSRYDWFWPAHSGDPDQNLPQGLARSMVKTPGTPMPTADWDTLAPVSHATIHLSAAQIERISELAGPGASRHEAIVAHLWSAINRARGWGADERDVSLHISFGLRRRLGLPCSFLGSPILLTSVSMTGKDACGLAVRDVADKIHENLSLYTEVALKAQLHDLCFECAPQRFWAAYLGARHTIFTSWAHLHLYEADFGGGRGKPRFVEPYMPVYDGILCLMEGRPEGKRQHWYDDGVDVMVSLGTDAMERLKADLHL</sequence>
<dbReference type="PANTHER" id="PTHR31642">
    <property type="entry name" value="TRICHOTHECENE 3-O-ACETYLTRANSFERASE"/>
    <property type="match status" value="1"/>
</dbReference>
<accession>A0A1L9PEI3</accession>
<dbReference type="InterPro" id="IPR050317">
    <property type="entry name" value="Plant_Fungal_Acyltransferase"/>
</dbReference>
<dbReference type="STRING" id="1036611.A0A1L9PEI3"/>